<gene>
    <name evidence="1" type="ORF">LCGC14_2891510</name>
</gene>
<proteinExistence type="predicted"/>
<name>A0A0F9A508_9ZZZZ</name>
<protein>
    <submittedName>
        <fullName evidence="1">Uncharacterized protein</fullName>
    </submittedName>
</protein>
<comment type="caution">
    <text evidence="1">The sequence shown here is derived from an EMBL/GenBank/DDBJ whole genome shotgun (WGS) entry which is preliminary data.</text>
</comment>
<dbReference type="EMBL" id="LAZR01056682">
    <property type="protein sequence ID" value="KKK73669.1"/>
    <property type="molecule type" value="Genomic_DNA"/>
</dbReference>
<accession>A0A0F9A508</accession>
<sequence>MEKITITKVYRSNKDKKGILLTTSDGREYTRLALKTREHGDSWVSGFGNDKNASWKEGDIVEVVIEKKGQYINFSVPKEKDITMERLDKIEADIKELKNLINGNPAMIKDDRDTIEEVPF</sequence>
<evidence type="ECO:0000313" key="1">
    <source>
        <dbReference type="EMBL" id="KKK73669.1"/>
    </source>
</evidence>
<dbReference type="AlphaFoldDB" id="A0A0F9A508"/>
<reference evidence="1" key="1">
    <citation type="journal article" date="2015" name="Nature">
        <title>Complex archaea that bridge the gap between prokaryotes and eukaryotes.</title>
        <authorList>
            <person name="Spang A."/>
            <person name="Saw J.H."/>
            <person name="Jorgensen S.L."/>
            <person name="Zaremba-Niedzwiedzka K."/>
            <person name="Martijn J."/>
            <person name="Lind A.E."/>
            <person name="van Eijk R."/>
            <person name="Schleper C."/>
            <person name="Guy L."/>
            <person name="Ettema T.J."/>
        </authorList>
    </citation>
    <scope>NUCLEOTIDE SEQUENCE</scope>
</reference>
<organism evidence="1">
    <name type="scientific">marine sediment metagenome</name>
    <dbReference type="NCBI Taxonomy" id="412755"/>
    <lineage>
        <taxon>unclassified sequences</taxon>
        <taxon>metagenomes</taxon>
        <taxon>ecological metagenomes</taxon>
    </lineage>
</organism>